<protein>
    <submittedName>
        <fullName evidence="1">Uncharacterized protein</fullName>
    </submittedName>
</protein>
<gene>
    <name evidence="1" type="ORF">CBEIBR21_06995</name>
</gene>
<organism evidence="1 2">
    <name type="scientific">Clostridium beijerinckii</name>
    <name type="common">Clostridium MP</name>
    <dbReference type="NCBI Taxonomy" id="1520"/>
    <lineage>
        <taxon>Bacteria</taxon>
        <taxon>Bacillati</taxon>
        <taxon>Bacillota</taxon>
        <taxon>Clostridia</taxon>
        <taxon>Eubacteriales</taxon>
        <taxon>Clostridiaceae</taxon>
        <taxon>Clostridium</taxon>
    </lineage>
</organism>
<sequence>MKSGLEKVEEGNYETKTEKVILGKVNKSFEDINRFLKEIDILTESEFNMTESLSKSFTNISHETESMTSISEEHVVASEEVLVALHEQNSLHSKVDVEYMLVDNKLYKIEAYPNSFKEKLLLFVI</sequence>
<evidence type="ECO:0000313" key="2">
    <source>
        <dbReference type="Proteomes" id="UP000190959"/>
    </source>
</evidence>
<dbReference type="SUPFAM" id="SSF58104">
    <property type="entry name" value="Methyl-accepting chemotaxis protein (MCP) signaling domain"/>
    <property type="match status" value="1"/>
</dbReference>
<dbReference type="RefSeq" id="WP_078115050.1">
    <property type="nucleotide sequence ID" value="NZ_MWMH01000002.1"/>
</dbReference>
<evidence type="ECO:0000313" key="1">
    <source>
        <dbReference type="EMBL" id="OOP74238.1"/>
    </source>
</evidence>
<comment type="caution">
    <text evidence="1">The sequence shown here is derived from an EMBL/GenBank/DDBJ whole genome shotgun (WGS) entry which is preliminary data.</text>
</comment>
<accession>A0A1S9N9W1</accession>
<name>A0A1S9N9W1_CLOBE</name>
<dbReference type="Proteomes" id="UP000190959">
    <property type="component" value="Unassembled WGS sequence"/>
</dbReference>
<dbReference type="EMBL" id="MWMH01000002">
    <property type="protein sequence ID" value="OOP74238.1"/>
    <property type="molecule type" value="Genomic_DNA"/>
</dbReference>
<dbReference type="AlphaFoldDB" id="A0A1S9N9W1"/>
<proteinExistence type="predicted"/>
<reference evidence="1 2" key="1">
    <citation type="submission" date="2017-02" db="EMBL/GenBank/DDBJ databases">
        <title>Genome sequence of Clostridium beijerinckii Br21.</title>
        <authorList>
            <person name="Fonseca B.C."/>
            <person name="Guazzaroni M.E."/>
            <person name="Riano-Pachon D.M."/>
            <person name="Reginatto V."/>
        </authorList>
    </citation>
    <scope>NUCLEOTIDE SEQUENCE [LARGE SCALE GENOMIC DNA]</scope>
    <source>
        <strain evidence="1 2">Br21</strain>
    </source>
</reference>